<feature type="transmembrane region" description="Helical" evidence="8">
    <location>
        <begin position="316"/>
        <end position="338"/>
    </location>
</feature>
<reference evidence="10 11" key="1">
    <citation type="submission" date="2018-05" db="EMBL/GenBank/DDBJ databases">
        <title>Genomic analysis of Gracilibacillus dipsosauri DD1 reveals novel features of a salt-tolerant amylase.</title>
        <authorList>
            <person name="Deutch C.E."/>
            <person name="Yang S."/>
        </authorList>
    </citation>
    <scope>NUCLEOTIDE SEQUENCE [LARGE SCALE GENOMIC DNA]</scope>
    <source>
        <strain evidence="10 11">DD1</strain>
    </source>
</reference>
<dbReference type="GO" id="GO:0140359">
    <property type="term" value="F:ABC-type transporter activity"/>
    <property type="evidence" value="ECO:0007669"/>
    <property type="project" value="InterPro"/>
</dbReference>
<evidence type="ECO:0000256" key="4">
    <source>
        <dbReference type="ARBA" id="ARBA00022475"/>
    </source>
</evidence>
<dbReference type="GO" id="GO:0005886">
    <property type="term" value="C:plasma membrane"/>
    <property type="evidence" value="ECO:0007669"/>
    <property type="project" value="UniProtKB-SubCell"/>
</dbReference>
<evidence type="ECO:0000256" key="8">
    <source>
        <dbReference type="SAM" id="Phobius"/>
    </source>
</evidence>
<feature type="transmembrane region" description="Helical" evidence="8">
    <location>
        <begin position="263"/>
        <end position="280"/>
    </location>
</feature>
<evidence type="ECO:0000256" key="7">
    <source>
        <dbReference type="ARBA" id="ARBA00023136"/>
    </source>
</evidence>
<dbReference type="PANTHER" id="PTHR30294">
    <property type="entry name" value="MEMBRANE COMPONENT OF ABC TRANSPORTER YHHJ-RELATED"/>
    <property type="match status" value="1"/>
</dbReference>
<feature type="domain" description="ABC transmembrane type-2" evidence="9">
    <location>
        <begin position="112"/>
        <end position="341"/>
    </location>
</feature>
<comment type="similarity">
    <text evidence="2">Belongs to the ABC-2 integral membrane protein family.</text>
</comment>
<feature type="transmembrane region" description="Helical" evidence="8">
    <location>
        <begin position="154"/>
        <end position="173"/>
    </location>
</feature>
<evidence type="ECO:0000259" key="9">
    <source>
        <dbReference type="PROSITE" id="PS51012"/>
    </source>
</evidence>
<feature type="transmembrane region" description="Helical" evidence="8">
    <location>
        <begin position="24"/>
        <end position="42"/>
    </location>
</feature>
<evidence type="ECO:0000313" key="10">
    <source>
        <dbReference type="EMBL" id="PWU68220.1"/>
    </source>
</evidence>
<dbReference type="EMBL" id="QGTD01000008">
    <property type="protein sequence ID" value="PWU68220.1"/>
    <property type="molecule type" value="Genomic_DNA"/>
</dbReference>
<accession>A0A317KZK4</accession>
<dbReference type="Proteomes" id="UP000245624">
    <property type="component" value="Unassembled WGS sequence"/>
</dbReference>
<dbReference type="RefSeq" id="WP_109983947.1">
    <property type="nucleotide sequence ID" value="NZ_QGTD01000008.1"/>
</dbReference>
<comment type="subcellular location">
    <subcellularLocation>
        <location evidence="1">Cell membrane</location>
        <topology evidence="1">Multi-pass membrane protein</topology>
    </subcellularLocation>
</comment>
<dbReference type="InterPro" id="IPR051449">
    <property type="entry name" value="ABC-2_transporter_component"/>
</dbReference>
<proteinExistence type="inferred from homology"/>
<comment type="caution">
    <text evidence="10">The sequence shown here is derived from an EMBL/GenBank/DDBJ whole genome shotgun (WGS) entry which is preliminary data.</text>
</comment>
<keyword evidence="6 8" id="KW-1133">Transmembrane helix</keyword>
<dbReference type="OrthoDB" id="9776218at2"/>
<gene>
    <name evidence="10" type="ORF">DLJ74_07115</name>
</gene>
<keyword evidence="3" id="KW-0813">Transport</keyword>
<sequence>MYSNGSRAIVKRIVSQFKRDKRSLALMLLAPMLLLFLVWLVFNGSDYKPLIGYDNLPNPIIESISDNSEELLKLDREEAISLMKSEELDAYISMENEQPAILLEGSDSNKNSTVMQVVEEALQSMDNNQKGTEPKVEFLYGSSDLGLFDRVGPVLIGFFVFFFVFILGGISFLRERTQGTLVKLLSTPIKRWQLVVGYVVGFGTFTILQSILIVLFSVYILDMHMVGYVWELLIVTILLAITALTLAILLSTFANNEFQIMQFIPIVIIPQVFFSGIFNLDTLDKWIQILSNFMPLTYGADALSDMMIKGYHLQDVWFNIVVLCGFALVFFLLNIVVLKKHRTL</sequence>
<evidence type="ECO:0000256" key="6">
    <source>
        <dbReference type="ARBA" id="ARBA00022989"/>
    </source>
</evidence>
<feature type="transmembrane region" description="Helical" evidence="8">
    <location>
        <begin position="194"/>
        <end position="221"/>
    </location>
</feature>
<dbReference type="Pfam" id="PF12698">
    <property type="entry name" value="ABC2_membrane_3"/>
    <property type="match status" value="1"/>
</dbReference>
<keyword evidence="4" id="KW-1003">Cell membrane</keyword>
<keyword evidence="5 8" id="KW-0812">Transmembrane</keyword>
<keyword evidence="11" id="KW-1185">Reference proteome</keyword>
<organism evidence="10 11">
    <name type="scientific">Gracilibacillus dipsosauri</name>
    <dbReference type="NCBI Taxonomy" id="178340"/>
    <lineage>
        <taxon>Bacteria</taxon>
        <taxon>Bacillati</taxon>
        <taxon>Bacillota</taxon>
        <taxon>Bacilli</taxon>
        <taxon>Bacillales</taxon>
        <taxon>Bacillaceae</taxon>
        <taxon>Gracilibacillus</taxon>
    </lineage>
</organism>
<dbReference type="InterPro" id="IPR013525">
    <property type="entry name" value="ABC2_TM"/>
</dbReference>
<evidence type="ECO:0000256" key="1">
    <source>
        <dbReference type="ARBA" id="ARBA00004651"/>
    </source>
</evidence>
<dbReference type="PANTHER" id="PTHR30294:SF38">
    <property type="entry name" value="TRANSPORT PERMEASE PROTEIN"/>
    <property type="match status" value="1"/>
</dbReference>
<keyword evidence="7 8" id="KW-0472">Membrane</keyword>
<feature type="transmembrane region" description="Helical" evidence="8">
    <location>
        <begin position="227"/>
        <end position="251"/>
    </location>
</feature>
<dbReference type="PROSITE" id="PS51012">
    <property type="entry name" value="ABC_TM2"/>
    <property type="match status" value="1"/>
</dbReference>
<evidence type="ECO:0000256" key="5">
    <source>
        <dbReference type="ARBA" id="ARBA00022692"/>
    </source>
</evidence>
<dbReference type="AlphaFoldDB" id="A0A317KZK4"/>
<evidence type="ECO:0000313" key="11">
    <source>
        <dbReference type="Proteomes" id="UP000245624"/>
    </source>
</evidence>
<protein>
    <submittedName>
        <fullName evidence="10">ABC transporter permease</fullName>
    </submittedName>
</protein>
<evidence type="ECO:0000256" key="3">
    <source>
        <dbReference type="ARBA" id="ARBA00022448"/>
    </source>
</evidence>
<evidence type="ECO:0000256" key="2">
    <source>
        <dbReference type="ARBA" id="ARBA00007783"/>
    </source>
</evidence>
<name>A0A317KZK4_9BACI</name>
<dbReference type="InterPro" id="IPR047817">
    <property type="entry name" value="ABC2_TM_bact-type"/>
</dbReference>